<dbReference type="NCBIfam" id="NF009686">
    <property type="entry name" value="PRK13207.1"/>
    <property type="match status" value="1"/>
</dbReference>
<evidence type="ECO:0000256" key="3">
    <source>
        <dbReference type="ARBA" id="ARBA00022723"/>
    </source>
</evidence>
<dbReference type="PROSITE" id="PS00145">
    <property type="entry name" value="UREASE_2"/>
    <property type="match status" value="1"/>
</dbReference>
<comment type="similarity">
    <text evidence="6 13">Belongs to the metallo-dependent hydrolases superfamily. Urease alpha subunit family.</text>
</comment>
<feature type="active site" description="Proton donor" evidence="6 10">
    <location>
        <position position="327"/>
    </location>
</feature>
<dbReference type="SUPFAM" id="SSF51556">
    <property type="entry name" value="Metallo-dependent hydrolases"/>
    <property type="match status" value="1"/>
</dbReference>
<accession>A0A3E2MNG7</accession>
<feature type="binding site" evidence="6 11">
    <location>
        <position position="226"/>
    </location>
    <ligand>
        <name>substrate</name>
    </ligand>
</feature>
<dbReference type="AlphaFoldDB" id="A0A3E2MNG7"/>
<dbReference type="Proteomes" id="UP000257451">
    <property type="component" value="Unassembled WGS sequence"/>
</dbReference>
<dbReference type="PROSITE" id="PS01120">
    <property type="entry name" value="UREASE_1"/>
    <property type="match status" value="1"/>
</dbReference>
<evidence type="ECO:0000256" key="8">
    <source>
        <dbReference type="PIRSR" id="PIRSR611612-50"/>
    </source>
</evidence>
<dbReference type="PRINTS" id="PR01752">
    <property type="entry name" value="UREASE"/>
</dbReference>
<dbReference type="UniPathway" id="UPA00258">
    <property type="reaction ID" value="UER00370"/>
</dbReference>
<evidence type="ECO:0000256" key="12">
    <source>
        <dbReference type="RuleBase" id="RU000510"/>
    </source>
</evidence>
<dbReference type="EMBL" id="PEDF01000204">
    <property type="protein sequence ID" value="RFZ32788.1"/>
    <property type="molecule type" value="Genomic_DNA"/>
</dbReference>
<dbReference type="InterPro" id="IPR011612">
    <property type="entry name" value="Urease_alpha_N_dom"/>
</dbReference>
<evidence type="ECO:0000256" key="4">
    <source>
        <dbReference type="ARBA" id="ARBA00022801"/>
    </source>
</evidence>
<dbReference type="PANTHER" id="PTHR43440">
    <property type="entry name" value="UREASE"/>
    <property type="match status" value="1"/>
</dbReference>
<evidence type="ECO:0000256" key="9">
    <source>
        <dbReference type="PIRSR" id="PIRSR611612-51"/>
    </source>
</evidence>
<dbReference type="GO" id="GO:0005737">
    <property type="term" value="C:cytoplasm"/>
    <property type="evidence" value="ECO:0007669"/>
    <property type="project" value="UniProtKB-SubCell"/>
</dbReference>
<dbReference type="NCBIfam" id="TIGR01792">
    <property type="entry name" value="urease_alph"/>
    <property type="match status" value="1"/>
</dbReference>
<dbReference type="InterPro" id="IPR032466">
    <property type="entry name" value="Metal_Hydrolase"/>
</dbReference>
<dbReference type="InterPro" id="IPR029754">
    <property type="entry name" value="Urease_Ni-bd"/>
</dbReference>
<feature type="binding site" evidence="6 9">
    <location>
        <position position="143"/>
    </location>
    <ligand>
        <name>Ni(2+)</name>
        <dbReference type="ChEBI" id="CHEBI:49786"/>
        <label>1</label>
    </ligand>
</feature>
<comment type="subcellular location">
    <subcellularLocation>
        <location evidence="6 11">Cytoplasm</location>
    </subcellularLocation>
</comment>
<evidence type="ECO:0000256" key="7">
    <source>
        <dbReference type="NCBIfam" id="TIGR01792"/>
    </source>
</evidence>
<dbReference type="HAMAP" id="MF_01953">
    <property type="entry name" value="Urease_alpha"/>
    <property type="match status" value="1"/>
</dbReference>
<dbReference type="InterPro" id="IPR011059">
    <property type="entry name" value="Metal-dep_hydrolase_composite"/>
</dbReference>
<dbReference type="PANTHER" id="PTHR43440:SF1">
    <property type="entry name" value="UREASE"/>
    <property type="match status" value="1"/>
</dbReference>
<comment type="caution">
    <text evidence="15">The sequence shown here is derived from an EMBL/GenBank/DDBJ whole genome shotgun (WGS) entry which is preliminary data.</text>
</comment>
<keyword evidence="6 11" id="KW-0963">Cytoplasm</keyword>
<protein>
    <recommendedName>
        <fullName evidence="6 7">Urease subunit alpha</fullName>
        <ecNumber evidence="6 7">3.5.1.5</ecNumber>
    </recommendedName>
    <alternativeName>
        <fullName evidence="6">Urea amidohydrolase subunit alpha</fullName>
    </alternativeName>
</protein>
<evidence type="ECO:0000313" key="15">
    <source>
        <dbReference type="EMBL" id="RFZ32788.1"/>
    </source>
</evidence>
<dbReference type="GO" id="GO:0016151">
    <property type="term" value="F:nickel cation binding"/>
    <property type="evidence" value="ECO:0007669"/>
    <property type="project" value="UniProtKB-UniRule"/>
</dbReference>
<evidence type="ECO:0000256" key="10">
    <source>
        <dbReference type="PIRSR" id="PIRSR611612-52"/>
    </source>
</evidence>
<reference evidence="15 16" key="1">
    <citation type="journal article" date="2018" name="Sci. Rep.">
        <title>Extensive genomic diversity among Mycobacterium marinum strains revealed by whole genome sequencing.</title>
        <authorList>
            <person name="Das S."/>
            <person name="Pettersson B.M."/>
            <person name="Behra P.R."/>
            <person name="Mallick A."/>
            <person name="Cheramie M."/>
            <person name="Ramesh M."/>
            <person name="Shirreff L."/>
            <person name="DuCote T."/>
            <person name="Dasgupta S."/>
            <person name="Ennis D.G."/>
            <person name="Kirsebom L.A."/>
        </authorList>
    </citation>
    <scope>NUCLEOTIDE SEQUENCE [LARGE SCALE GENOMIC DNA]</scope>
    <source>
        <strain evidence="15 16">Davis1</strain>
    </source>
</reference>
<dbReference type="RefSeq" id="WP_117433449.1">
    <property type="nucleotide sequence ID" value="NZ_BQLC01000261.1"/>
</dbReference>
<evidence type="ECO:0000256" key="11">
    <source>
        <dbReference type="PROSITE-ProRule" id="PRU00700"/>
    </source>
</evidence>
<dbReference type="InterPro" id="IPR005848">
    <property type="entry name" value="Urease_asu"/>
</dbReference>
<feature type="binding site" description="via carbamate group" evidence="6 9">
    <location>
        <position position="224"/>
    </location>
    <ligand>
        <name>Ni(2+)</name>
        <dbReference type="ChEBI" id="CHEBI:49786"/>
        <label>1</label>
    </ligand>
</feature>
<dbReference type="SUPFAM" id="SSF51338">
    <property type="entry name" value="Composite domain of metallo-dependent hydrolases"/>
    <property type="match status" value="2"/>
</dbReference>
<dbReference type="InterPro" id="IPR050112">
    <property type="entry name" value="Urease_alpha_subunit"/>
</dbReference>
<keyword evidence="3 6" id="KW-0479">Metal-binding</keyword>
<dbReference type="Pfam" id="PF00449">
    <property type="entry name" value="Urease_alpha"/>
    <property type="match status" value="1"/>
</dbReference>
<dbReference type="CDD" id="cd00375">
    <property type="entry name" value="Urease_alpha"/>
    <property type="match status" value="1"/>
</dbReference>
<evidence type="ECO:0000256" key="13">
    <source>
        <dbReference type="RuleBase" id="RU004158"/>
    </source>
</evidence>
<evidence type="ECO:0000256" key="1">
    <source>
        <dbReference type="ARBA" id="ARBA00004897"/>
    </source>
</evidence>
<dbReference type="Gene3D" id="2.30.40.10">
    <property type="entry name" value="Urease, subunit C, domain 1"/>
    <property type="match status" value="1"/>
</dbReference>
<feature type="binding site" evidence="6 9">
    <location>
        <position position="141"/>
    </location>
    <ligand>
        <name>Ni(2+)</name>
        <dbReference type="ChEBI" id="CHEBI:49786"/>
        <label>1</label>
    </ligand>
</feature>
<evidence type="ECO:0000256" key="2">
    <source>
        <dbReference type="ARBA" id="ARBA00022596"/>
    </source>
</evidence>
<name>A0A3E2MNG7_MYCMR</name>
<comment type="subunit">
    <text evidence="6">Heterotrimer of UreA (gamma), UreB (beta) and UreC (alpha) subunits. Three heterotrimers associate to form the active enzyme.</text>
</comment>
<feature type="binding site" evidence="6 9">
    <location>
        <position position="253"/>
    </location>
    <ligand>
        <name>Ni(2+)</name>
        <dbReference type="ChEBI" id="CHEBI:49786"/>
        <label>2</label>
    </ligand>
</feature>
<comment type="PTM">
    <text evidence="8">Carbamylation allows a single lysine to coordinate two nickel ions.</text>
</comment>
<dbReference type="InterPro" id="IPR017950">
    <property type="entry name" value="Urease_AS"/>
</dbReference>
<dbReference type="GO" id="GO:0043419">
    <property type="term" value="P:urea catabolic process"/>
    <property type="evidence" value="ECO:0007669"/>
    <property type="project" value="UniProtKB-UniRule"/>
</dbReference>
<gene>
    <name evidence="6 15" type="primary">ureC</name>
    <name evidence="15" type="ORF">DAVIS_05307</name>
</gene>
<dbReference type="NCBIfam" id="NF009685">
    <property type="entry name" value="PRK13206.1"/>
    <property type="match status" value="1"/>
</dbReference>
<organism evidence="15 16">
    <name type="scientific">Mycobacterium marinum</name>
    <dbReference type="NCBI Taxonomy" id="1781"/>
    <lineage>
        <taxon>Bacteria</taxon>
        <taxon>Bacillati</taxon>
        <taxon>Actinomycetota</taxon>
        <taxon>Actinomycetes</taxon>
        <taxon>Mycobacteriales</taxon>
        <taxon>Mycobacteriaceae</taxon>
        <taxon>Mycobacterium</taxon>
        <taxon>Mycobacterium ulcerans group</taxon>
    </lineage>
</organism>
<proteinExistence type="inferred from homology"/>
<dbReference type="EC" id="3.5.1.5" evidence="6 7"/>
<dbReference type="InterPro" id="IPR006680">
    <property type="entry name" value="Amidohydro-rel"/>
</dbReference>
<dbReference type="Gene3D" id="3.20.20.140">
    <property type="entry name" value="Metal-dependent hydrolases"/>
    <property type="match status" value="1"/>
</dbReference>
<evidence type="ECO:0000256" key="6">
    <source>
        <dbReference type="HAMAP-Rule" id="MF_01953"/>
    </source>
</evidence>
<dbReference type="GO" id="GO:0009039">
    <property type="term" value="F:urease activity"/>
    <property type="evidence" value="ECO:0007669"/>
    <property type="project" value="UniProtKB-UniRule"/>
</dbReference>
<feature type="domain" description="Urease" evidence="14">
    <location>
        <begin position="136"/>
        <end position="577"/>
    </location>
</feature>
<keyword evidence="4 6" id="KW-0378">Hydrolase</keyword>
<feature type="binding site" evidence="6 9">
    <location>
        <position position="279"/>
    </location>
    <ligand>
        <name>Ni(2+)</name>
        <dbReference type="ChEBI" id="CHEBI:49786"/>
        <label>2</label>
    </ligand>
</feature>
<dbReference type="PROSITE" id="PS51368">
    <property type="entry name" value="UREASE_3"/>
    <property type="match status" value="1"/>
</dbReference>
<sequence>MARLSRERYAQLYGPTTGDRIRLADTDLLVEITEDRCGGPGLAGDEAVFGGGKVLRESMGQGRVTRAEGAPDTVITGAVIIDYWGIIKADIGIRDGRIVAIGKAGNPNIMSGIHPDLVVGPSTEIIGGNGRIVTAGAIDCHVHLICPQVIAEALGSGITTIIGGGTGPAEGSKSTTVTPGGWHLARMLEALDSWPVNIALLGKGNTVNPDALWEQLRGGASGFKLHEDWGSSPAAIDACLTVADAAGVQVALHSDTLNEMGFVEDTLAAIAGRSIHTYHTEGAGGGHAPDIITVAAHPNVLPSSTNPTRPHTVNTLDEHLDMLMVCHHLNPRIPEDLAFAESRIRPSTIAAEDLLHDIGAISMIGSDSQAMGRVGEVVLRTWQTAHVMKQRRGALEGDPSGRYSADNNRARRYVAKYTICPAVAHGLDHEVGSVEVGKLADLVLWEPAFFGVRPHAVVKGGAIAWAAMGDANASIPTPQPVLPRPMFGASPAVAAATSVHFVAAQSIEAGLADQIAVDRRLVPVANVRAVGKADMPLNDTQPRIEVEPDTFTVRIDGEVWEQQPATELPMAQRYFLF</sequence>
<comment type="PTM">
    <text evidence="6">Carboxylation allows a single lysine to coordinate two nickel ions.</text>
</comment>
<comment type="cofactor">
    <cofactor evidence="6 9 12">
        <name>Ni cation</name>
        <dbReference type="ChEBI" id="CHEBI:25516"/>
    </cofactor>
    <text evidence="6 9 12">Binds 2 nickel ions per subunit.</text>
</comment>
<evidence type="ECO:0000313" key="16">
    <source>
        <dbReference type="Proteomes" id="UP000257451"/>
    </source>
</evidence>
<dbReference type="InterPro" id="IPR017951">
    <property type="entry name" value="Urease_asu_c"/>
</dbReference>
<feature type="modified residue" description="N6-carboxylysine" evidence="6 8">
    <location>
        <position position="224"/>
    </location>
</feature>
<dbReference type="Pfam" id="PF01979">
    <property type="entry name" value="Amidohydro_1"/>
    <property type="match status" value="1"/>
</dbReference>
<comment type="catalytic activity">
    <reaction evidence="5 6 12">
        <text>urea + 2 H2O + H(+) = hydrogencarbonate + 2 NH4(+)</text>
        <dbReference type="Rhea" id="RHEA:20557"/>
        <dbReference type="ChEBI" id="CHEBI:15377"/>
        <dbReference type="ChEBI" id="CHEBI:15378"/>
        <dbReference type="ChEBI" id="CHEBI:16199"/>
        <dbReference type="ChEBI" id="CHEBI:17544"/>
        <dbReference type="ChEBI" id="CHEBI:28938"/>
        <dbReference type="EC" id="3.5.1.5"/>
    </reaction>
</comment>
<feature type="binding site" description="via carbamate group" evidence="6 9">
    <location>
        <position position="224"/>
    </location>
    <ligand>
        <name>Ni(2+)</name>
        <dbReference type="ChEBI" id="CHEBI:49786"/>
        <label>2</label>
    </ligand>
</feature>
<comment type="pathway">
    <text evidence="1 6">Nitrogen metabolism; urea degradation; CO(2) and NH(3) from urea (urease route): step 1/1.</text>
</comment>
<feature type="binding site" evidence="6 9">
    <location>
        <position position="367"/>
    </location>
    <ligand>
        <name>Ni(2+)</name>
        <dbReference type="ChEBI" id="CHEBI:49786"/>
        <label>1</label>
    </ligand>
</feature>
<evidence type="ECO:0000256" key="5">
    <source>
        <dbReference type="ARBA" id="ARBA00047778"/>
    </source>
</evidence>
<evidence type="ECO:0000259" key="14">
    <source>
        <dbReference type="PROSITE" id="PS51368"/>
    </source>
</evidence>
<keyword evidence="2 6" id="KW-0533">Nickel</keyword>